<dbReference type="EMBL" id="CP003098">
    <property type="protein sequence ID" value="AET33311.1"/>
    <property type="molecule type" value="Genomic_DNA"/>
</dbReference>
<dbReference type="Proteomes" id="UP000005867">
    <property type="component" value="Chromosome"/>
</dbReference>
<sequence length="305" mass="35649">MQKIKTGSYIISLPMDWVLKNRLKPKDPLLVFEDPNNNIVVKIPMSRCNLTLDAGIYEDPELLEEVVKYLYIFGVDQITVTGHNQGVLKRLRELRKDLIGYEIDDFTNGRVVISIKDDIHALEERHLKRVWEKYLKLLGDILDGICSYRNDEELRDKIVESKRLVRHLQRLLSIALKEPERNKIPYPTFAAFFETTIRLREVGYYIYRMVDFLAGVRQREELDAMCRLCKEALNTSDLKRLVEIRERINTLEEASLPKLNAYEAHMAFAMRRIVFNLVRISELMTVAAAAQRTVCTPASREEEEF</sequence>
<accession>G7VHM0</accession>
<protein>
    <submittedName>
        <fullName evidence="2">SpoVT/AbrB domain protein</fullName>
    </submittedName>
</protein>
<reference evidence="2 3" key="1">
    <citation type="journal article" date="2012" name="J. Bacteriol.">
        <title>Complete genome sequence of strain 1860, a crenarchaeon of the genus pyrobaculum able to grow with various electron acceptors.</title>
        <authorList>
            <person name="Mardanov A.V."/>
            <person name="Gumerov V.M."/>
            <person name="Slobodkina G.B."/>
            <person name="Beletsky A.V."/>
            <person name="Bonch-Osmolovskaya E.A."/>
            <person name="Ravin N.V."/>
            <person name="Skryabin K.G."/>
        </authorList>
    </citation>
    <scope>NUCLEOTIDE SEQUENCE [LARGE SCALE GENOMIC DNA]</scope>
    <source>
        <strain evidence="2 3">1860</strain>
    </source>
</reference>
<keyword evidence="3" id="KW-1185">Reference proteome</keyword>
<dbReference type="eggNOG" id="arCOG00318">
    <property type="taxonomic scope" value="Archaea"/>
</dbReference>
<dbReference type="KEGG" id="pyr:P186_1909"/>
<dbReference type="GO" id="GO:0003677">
    <property type="term" value="F:DNA binding"/>
    <property type="evidence" value="ECO:0007669"/>
    <property type="project" value="InterPro"/>
</dbReference>
<dbReference type="OrthoDB" id="40991at2157"/>
<dbReference type="Pfam" id="PF04014">
    <property type="entry name" value="MazE_antitoxin"/>
    <property type="match status" value="1"/>
</dbReference>
<gene>
    <name evidence="2" type="ORF">P186_1909</name>
</gene>
<dbReference type="BioCyc" id="PSP1104324:GJSN-1867-MONOMER"/>
<evidence type="ECO:0000313" key="2">
    <source>
        <dbReference type="EMBL" id="AET33311.1"/>
    </source>
</evidence>
<evidence type="ECO:0000259" key="1">
    <source>
        <dbReference type="Pfam" id="PF04014"/>
    </source>
</evidence>
<organism evidence="2 3">
    <name type="scientific">Pyrobaculum ferrireducens</name>
    <dbReference type="NCBI Taxonomy" id="1104324"/>
    <lineage>
        <taxon>Archaea</taxon>
        <taxon>Thermoproteota</taxon>
        <taxon>Thermoprotei</taxon>
        <taxon>Thermoproteales</taxon>
        <taxon>Thermoproteaceae</taxon>
        <taxon>Pyrobaculum</taxon>
    </lineage>
</organism>
<feature type="domain" description="SpoVT-AbrB" evidence="1">
    <location>
        <begin position="5"/>
        <end position="42"/>
    </location>
</feature>
<proteinExistence type="predicted"/>
<dbReference type="AlphaFoldDB" id="G7VHM0"/>
<dbReference type="InterPro" id="IPR007159">
    <property type="entry name" value="SpoVT-AbrB_dom"/>
</dbReference>
<dbReference type="STRING" id="1104324.P186_1909"/>
<evidence type="ECO:0000313" key="3">
    <source>
        <dbReference type="Proteomes" id="UP000005867"/>
    </source>
</evidence>
<name>G7VHM0_9CREN</name>
<dbReference type="HOGENOM" id="CLU_896058_0_0_2"/>